<reference evidence="2 3" key="1">
    <citation type="submission" date="2019-07" db="EMBL/GenBank/DDBJ databases">
        <title>Microbispora hainanensis DSM 45428.</title>
        <authorList>
            <person name="Thawai C."/>
        </authorList>
    </citation>
    <scope>NUCLEOTIDE SEQUENCE [LARGE SCALE GENOMIC DNA]</scope>
    <source>
        <strain evidence="2 3">DSM 45428</strain>
    </source>
</reference>
<evidence type="ECO:0000313" key="3">
    <source>
        <dbReference type="Proteomes" id="UP000316541"/>
    </source>
</evidence>
<dbReference type="Proteomes" id="UP000316541">
    <property type="component" value="Unassembled WGS sequence"/>
</dbReference>
<feature type="domain" description="NYN" evidence="1">
    <location>
        <begin position="3"/>
        <end position="152"/>
    </location>
</feature>
<gene>
    <name evidence="2" type="ORF">FLX08_21405</name>
</gene>
<dbReference type="GO" id="GO:0004540">
    <property type="term" value="F:RNA nuclease activity"/>
    <property type="evidence" value="ECO:0007669"/>
    <property type="project" value="InterPro"/>
</dbReference>
<dbReference type="CDD" id="cd18722">
    <property type="entry name" value="PIN_NicB-like"/>
    <property type="match status" value="1"/>
</dbReference>
<dbReference type="EMBL" id="VIRM01000026">
    <property type="protein sequence ID" value="TQS19170.1"/>
    <property type="molecule type" value="Genomic_DNA"/>
</dbReference>
<sequence>MLTSVYIDGFNLYYGCLRGTPYKWLDLDALARRLVRQGSVHRIRYFTAMVTARPDDPGAHKRQDTYVRALRTIPHLTVHFGRFQERITRMPLAFPTPGSPRTVEVVKTEEKGSDVNLATHLLLDAFRRDCDSALVVSNDADLAEPIRVVRHELDIPIGVANPYPYERRAVDLIVARPTFLRQINPSMLKACQLPDRLQDAHGKIRRPDRW</sequence>
<organism evidence="2 3">
    <name type="scientific">Microbispora hainanensis</name>
    <dbReference type="NCBI Taxonomy" id="568844"/>
    <lineage>
        <taxon>Bacteria</taxon>
        <taxon>Bacillati</taxon>
        <taxon>Actinomycetota</taxon>
        <taxon>Actinomycetes</taxon>
        <taxon>Streptosporangiales</taxon>
        <taxon>Streptosporangiaceae</taxon>
        <taxon>Microbispora</taxon>
    </lineage>
</organism>
<proteinExistence type="predicted"/>
<protein>
    <submittedName>
        <fullName evidence="2">NYN domain-containing protein</fullName>
    </submittedName>
</protein>
<dbReference type="InterPro" id="IPR021139">
    <property type="entry name" value="NYN"/>
</dbReference>
<evidence type="ECO:0000259" key="1">
    <source>
        <dbReference type="Pfam" id="PF01936"/>
    </source>
</evidence>
<dbReference type="Pfam" id="PF01936">
    <property type="entry name" value="NYN"/>
    <property type="match status" value="1"/>
</dbReference>
<dbReference type="Gene3D" id="3.40.50.1010">
    <property type="entry name" value="5'-nuclease"/>
    <property type="match status" value="1"/>
</dbReference>
<dbReference type="AlphaFoldDB" id="A0A544YQW3"/>
<dbReference type="RefSeq" id="WP_142620651.1">
    <property type="nucleotide sequence ID" value="NZ_VIRM01000026.1"/>
</dbReference>
<evidence type="ECO:0000313" key="2">
    <source>
        <dbReference type="EMBL" id="TQS19170.1"/>
    </source>
</evidence>
<comment type="caution">
    <text evidence="2">The sequence shown here is derived from an EMBL/GenBank/DDBJ whole genome shotgun (WGS) entry which is preliminary data.</text>
</comment>
<name>A0A544YQW3_9ACTN</name>
<accession>A0A544YQW3</accession>